<dbReference type="AlphaFoldDB" id="A0A8X6S698"/>
<accession>A0A8X6S698</accession>
<comment type="caution">
    <text evidence="1">The sequence shown here is derived from an EMBL/GenBank/DDBJ whole genome shotgun (WGS) entry which is preliminary data.</text>
</comment>
<proteinExistence type="predicted"/>
<protein>
    <submittedName>
        <fullName evidence="1">Uncharacterized protein</fullName>
    </submittedName>
</protein>
<dbReference type="EMBL" id="BMAU01021254">
    <property type="protein sequence ID" value="GFY05563.1"/>
    <property type="molecule type" value="Genomic_DNA"/>
</dbReference>
<name>A0A8X6S698_TRICX</name>
<evidence type="ECO:0000313" key="2">
    <source>
        <dbReference type="Proteomes" id="UP000887159"/>
    </source>
</evidence>
<reference evidence="1" key="1">
    <citation type="submission" date="2020-08" db="EMBL/GenBank/DDBJ databases">
        <title>Multicomponent nature underlies the extraordinary mechanical properties of spider dragline silk.</title>
        <authorList>
            <person name="Kono N."/>
            <person name="Nakamura H."/>
            <person name="Mori M."/>
            <person name="Yoshida Y."/>
            <person name="Ohtoshi R."/>
            <person name="Malay A.D."/>
            <person name="Moran D.A.P."/>
            <person name="Tomita M."/>
            <person name="Numata K."/>
            <person name="Arakawa K."/>
        </authorList>
    </citation>
    <scope>NUCLEOTIDE SEQUENCE</scope>
</reference>
<dbReference type="Proteomes" id="UP000887159">
    <property type="component" value="Unassembled WGS sequence"/>
</dbReference>
<keyword evidence="2" id="KW-1185">Reference proteome</keyword>
<sequence length="249" mass="27333">MFPLQAEGLPSGRGDTRFYPLPQWAAQSRHRHPCSATQAHYGLHLSSVLTDDVVSRAFIQYSALEQVVAIHSGTDAAWVDLISCQAKPVEVYSQSVMSSGSRVLPVETTRLPAWHFGWLSHYRGSQHNLGLTRHDLPATREIKVVRPTSSSNQSRQTHVTQHHQLIATTHTLAIANISFIHLSTDSLLGEYFKDIFSGSESDSTLCTIGSHCDSKINDCFESLVSESECSGDGSVLSVTCDDGTLHLML</sequence>
<evidence type="ECO:0000313" key="1">
    <source>
        <dbReference type="EMBL" id="GFY05563.1"/>
    </source>
</evidence>
<organism evidence="1 2">
    <name type="scientific">Trichonephila clavipes</name>
    <name type="common">Golden silk orbweaver</name>
    <name type="synonym">Nephila clavipes</name>
    <dbReference type="NCBI Taxonomy" id="2585209"/>
    <lineage>
        <taxon>Eukaryota</taxon>
        <taxon>Metazoa</taxon>
        <taxon>Ecdysozoa</taxon>
        <taxon>Arthropoda</taxon>
        <taxon>Chelicerata</taxon>
        <taxon>Arachnida</taxon>
        <taxon>Araneae</taxon>
        <taxon>Araneomorphae</taxon>
        <taxon>Entelegynae</taxon>
        <taxon>Araneoidea</taxon>
        <taxon>Nephilidae</taxon>
        <taxon>Trichonephila</taxon>
    </lineage>
</organism>
<gene>
    <name evidence="1" type="ORF">TNCV_4370721</name>
</gene>